<feature type="domain" description="Putative plant transposon protein" evidence="2">
    <location>
        <begin position="10"/>
        <end position="157"/>
    </location>
</feature>
<dbReference type="AlphaFoldDB" id="A0AAD9TGH2"/>
<evidence type="ECO:0000313" key="3">
    <source>
        <dbReference type="EMBL" id="KAK2635367.1"/>
    </source>
</evidence>
<feature type="compositionally biased region" description="Polar residues" evidence="1">
    <location>
        <begin position="225"/>
        <end position="235"/>
    </location>
</feature>
<dbReference type="InterPro" id="IPR046796">
    <property type="entry name" value="Transposase_32_dom"/>
</dbReference>
<name>A0AAD9TGH2_9ROSI</name>
<proteinExistence type="predicted"/>
<organism evidence="3 4">
    <name type="scientific">Dipteronia dyeriana</name>
    <dbReference type="NCBI Taxonomy" id="168575"/>
    <lineage>
        <taxon>Eukaryota</taxon>
        <taxon>Viridiplantae</taxon>
        <taxon>Streptophyta</taxon>
        <taxon>Embryophyta</taxon>
        <taxon>Tracheophyta</taxon>
        <taxon>Spermatophyta</taxon>
        <taxon>Magnoliopsida</taxon>
        <taxon>eudicotyledons</taxon>
        <taxon>Gunneridae</taxon>
        <taxon>Pentapetalae</taxon>
        <taxon>rosids</taxon>
        <taxon>malvids</taxon>
        <taxon>Sapindales</taxon>
        <taxon>Sapindaceae</taxon>
        <taxon>Hippocastanoideae</taxon>
        <taxon>Acereae</taxon>
        <taxon>Dipteronia</taxon>
    </lineage>
</organism>
<keyword evidence="4" id="KW-1185">Reference proteome</keyword>
<evidence type="ECO:0000256" key="1">
    <source>
        <dbReference type="SAM" id="MobiDB-lite"/>
    </source>
</evidence>
<feature type="compositionally biased region" description="Acidic residues" evidence="1">
    <location>
        <begin position="206"/>
        <end position="218"/>
    </location>
</feature>
<evidence type="ECO:0000259" key="2">
    <source>
        <dbReference type="Pfam" id="PF20167"/>
    </source>
</evidence>
<accession>A0AAD9TGH2</accession>
<feature type="region of interest" description="Disordered" evidence="1">
    <location>
        <begin position="205"/>
        <end position="250"/>
    </location>
</feature>
<protein>
    <recommendedName>
        <fullName evidence="2">Putative plant transposon protein domain-containing protein</fullName>
    </recommendedName>
</protein>
<dbReference type="EMBL" id="JANJYI010000009">
    <property type="protein sequence ID" value="KAK2635367.1"/>
    <property type="molecule type" value="Genomic_DNA"/>
</dbReference>
<comment type="caution">
    <text evidence="3">The sequence shown here is derived from an EMBL/GenBank/DDBJ whole genome shotgun (WGS) entry which is preliminary data.</text>
</comment>
<reference evidence="3" key="1">
    <citation type="journal article" date="2023" name="Plant J.">
        <title>Genome sequences and population genomics provide insights into the demographic history, inbreeding, and mutation load of two 'living fossil' tree species of Dipteronia.</title>
        <authorList>
            <person name="Feng Y."/>
            <person name="Comes H.P."/>
            <person name="Chen J."/>
            <person name="Zhu S."/>
            <person name="Lu R."/>
            <person name="Zhang X."/>
            <person name="Li P."/>
            <person name="Qiu J."/>
            <person name="Olsen K.M."/>
            <person name="Qiu Y."/>
        </authorList>
    </citation>
    <scope>NUCLEOTIDE SEQUENCE</scope>
    <source>
        <strain evidence="3">KIB01</strain>
    </source>
</reference>
<dbReference type="Proteomes" id="UP001280121">
    <property type="component" value="Unassembled WGS sequence"/>
</dbReference>
<dbReference type="Pfam" id="PF20167">
    <property type="entry name" value="Transposase_32"/>
    <property type="match status" value="1"/>
</dbReference>
<evidence type="ECO:0000313" key="4">
    <source>
        <dbReference type="Proteomes" id="UP001280121"/>
    </source>
</evidence>
<sequence>MIPKQFLQRKSVKVRDVDVFIHPQEVNRYYGTASHDDHPNGIPKNNIFILYNSALAESLRREMGSRGVWNAETGLYQPQLGRVLAFWLVFISHSLRPSLQKMTTVLKLGQLLYCIKFQNQSDVGQLIRFAIYRAGSRNNSILPFPCLIADLCMQAGVVQRDDDDIRALIDPCNSNTFSDVIEAADVERLLSLGSRNRQRIIQQMYEEQDAESEDEEDPGAVSPPATESVQEQTPSWFDAWAREFSQQTPP</sequence>
<gene>
    <name evidence="3" type="ORF">Ddye_030159</name>
</gene>